<dbReference type="Proteomes" id="UP000829196">
    <property type="component" value="Unassembled WGS sequence"/>
</dbReference>
<evidence type="ECO:0008006" key="3">
    <source>
        <dbReference type="Google" id="ProtNLM"/>
    </source>
</evidence>
<proteinExistence type="predicted"/>
<organism evidence="1 2">
    <name type="scientific">Dendrobium nobile</name>
    <name type="common">Orchid</name>
    <dbReference type="NCBI Taxonomy" id="94219"/>
    <lineage>
        <taxon>Eukaryota</taxon>
        <taxon>Viridiplantae</taxon>
        <taxon>Streptophyta</taxon>
        <taxon>Embryophyta</taxon>
        <taxon>Tracheophyta</taxon>
        <taxon>Spermatophyta</taxon>
        <taxon>Magnoliopsida</taxon>
        <taxon>Liliopsida</taxon>
        <taxon>Asparagales</taxon>
        <taxon>Orchidaceae</taxon>
        <taxon>Epidendroideae</taxon>
        <taxon>Malaxideae</taxon>
        <taxon>Dendrobiinae</taxon>
        <taxon>Dendrobium</taxon>
    </lineage>
</organism>
<dbReference type="AlphaFoldDB" id="A0A8T3BTZ7"/>
<evidence type="ECO:0000313" key="1">
    <source>
        <dbReference type="EMBL" id="KAI0522430.1"/>
    </source>
</evidence>
<evidence type="ECO:0000313" key="2">
    <source>
        <dbReference type="Proteomes" id="UP000829196"/>
    </source>
</evidence>
<dbReference type="OrthoDB" id="1303235at2759"/>
<keyword evidence="2" id="KW-1185">Reference proteome</keyword>
<dbReference type="InterPro" id="IPR036691">
    <property type="entry name" value="Endo/exonu/phosph_ase_sf"/>
</dbReference>
<comment type="caution">
    <text evidence="1">The sequence shown here is derived from an EMBL/GenBank/DDBJ whole genome shotgun (WGS) entry which is preliminary data.</text>
</comment>
<dbReference type="SUPFAM" id="SSF56219">
    <property type="entry name" value="DNase I-like"/>
    <property type="match status" value="1"/>
</dbReference>
<accession>A0A8T3BTZ7</accession>
<dbReference type="EMBL" id="JAGYWB010000005">
    <property type="protein sequence ID" value="KAI0522430.1"/>
    <property type="molecule type" value="Genomic_DNA"/>
</dbReference>
<reference evidence="1" key="1">
    <citation type="journal article" date="2022" name="Front. Genet.">
        <title>Chromosome-Scale Assembly of the Dendrobium nobile Genome Provides Insights Into the Molecular Mechanism of the Biosynthesis of the Medicinal Active Ingredient of Dendrobium.</title>
        <authorList>
            <person name="Xu Q."/>
            <person name="Niu S.-C."/>
            <person name="Li K.-L."/>
            <person name="Zheng P.-J."/>
            <person name="Zhang X.-J."/>
            <person name="Jia Y."/>
            <person name="Liu Y."/>
            <person name="Niu Y.-X."/>
            <person name="Yu L.-H."/>
            <person name="Chen D.-F."/>
            <person name="Zhang G.-Q."/>
        </authorList>
    </citation>
    <scope>NUCLEOTIDE SEQUENCE</scope>
    <source>
        <tissue evidence="1">Leaf</tissue>
    </source>
</reference>
<gene>
    <name evidence="1" type="ORF">KFK09_004809</name>
</gene>
<dbReference type="Gene3D" id="3.60.10.10">
    <property type="entry name" value="Endonuclease/exonuclease/phosphatase"/>
    <property type="match status" value="1"/>
</dbReference>
<protein>
    <recommendedName>
        <fullName evidence="3">Reverse transcriptase</fullName>
    </recommendedName>
</protein>
<sequence>MVQQWRLKGSLYSTRESSGKIDPLFRKSRSFLSSINQKQTGIIFKDLIMELISNLVQSSGSLKGKEIFSDSIEPDNFGGSEQELNTRKEVNKIFGRQWEFHCLTSKGKSGGKGVSFLIATVYTSTSLAGKRQLWNFLQQHCNREVHMIVGGDFNCVLDQRDKKGGKPFVFNSMLRIYGIMLQHMVTREEVIKAVFNLSSNKTSGLDGITASFFKNYWDIVGKNVMEAILEIFSLGKIHMEWKDTLIVLIPKVNNAN</sequence>
<name>A0A8T3BTZ7_DENNO</name>